<dbReference type="Proteomes" id="UP000594220">
    <property type="component" value="Unplaced"/>
</dbReference>
<evidence type="ECO:0000256" key="4">
    <source>
        <dbReference type="ARBA" id="ARBA00022702"/>
    </source>
</evidence>
<accession>A0A7M4FSN5</accession>
<dbReference type="Pfam" id="PF00473">
    <property type="entry name" value="CRF"/>
    <property type="match status" value="1"/>
</dbReference>
<dbReference type="InterPro" id="IPR000187">
    <property type="entry name" value="CRF"/>
</dbReference>
<reference evidence="8" key="2">
    <citation type="submission" date="2025-09" db="UniProtKB">
        <authorList>
            <consortium name="Ensembl"/>
        </authorList>
    </citation>
    <scope>IDENTIFICATION</scope>
</reference>
<keyword evidence="5" id="KW-0027">Amidation</keyword>
<evidence type="ECO:0000313" key="9">
    <source>
        <dbReference type="Proteomes" id="UP000594220"/>
    </source>
</evidence>
<dbReference type="GeneTree" id="ENSGT00940000154473"/>
<proteinExistence type="inferred from homology"/>
<feature type="region of interest" description="Disordered" evidence="6">
    <location>
        <begin position="117"/>
        <end position="141"/>
    </location>
</feature>
<evidence type="ECO:0000256" key="3">
    <source>
        <dbReference type="ARBA" id="ARBA00022525"/>
    </source>
</evidence>
<reference evidence="8" key="1">
    <citation type="submission" date="2025-08" db="UniProtKB">
        <authorList>
            <consortium name="Ensembl"/>
        </authorList>
    </citation>
    <scope>IDENTIFICATION</scope>
</reference>
<dbReference type="PANTHER" id="PTHR15035:SF11">
    <property type="entry name" value="UROCORTIN"/>
    <property type="match status" value="1"/>
</dbReference>
<protein>
    <submittedName>
        <fullName evidence="8">Urocortin</fullName>
    </submittedName>
</protein>
<evidence type="ECO:0000313" key="8">
    <source>
        <dbReference type="Ensembl" id="ENSCPRP00005004562.1"/>
    </source>
</evidence>
<keyword evidence="4" id="KW-0372">Hormone</keyword>
<evidence type="ECO:0000256" key="1">
    <source>
        <dbReference type="ARBA" id="ARBA00004613"/>
    </source>
</evidence>
<dbReference type="GO" id="GO:0005179">
    <property type="term" value="F:hormone activity"/>
    <property type="evidence" value="ECO:0007669"/>
    <property type="project" value="UniProtKB-KW"/>
</dbReference>
<dbReference type="InterPro" id="IPR003620">
    <property type="entry name" value="Urocortin_CRF"/>
</dbReference>
<keyword evidence="9" id="KW-1185">Reference proteome</keyword>
<dbReference type="InterPro" id="IPR018446">
    <property type="entry name" value="Corticotropin-releasing_fac_CS"/>
</dbReference>
<dbReference type="PROSITE" id="PS00511">
    <property type="entry name" value="CRF"/>
    <property type="match status" value="1"/>
</dbReference>
<evidence type="ECO:0000256" key="2">
    <source>
        <dbReference type="ARBA" id="ARBA00009287"/>
    </source>
</evidence>
<evidence type="ECO:0000259" key="7">
    <source>
        <dbReference type="SMART" id="SM00039"/>
    </source>
</evidence>
<name>A0A7M4FSN5_CROPO</name>
<dbReference type="SMART" id="SM00039">
    <property type="entry name" value="CRF"/>
    <property type="match status" value="1"/>
</dbReference>
<organism evidence="8 9">
    <name type="scientific">Crocodylus porosus</name>
    <name type="common">Saltwater crocodile</name>
    <name type="synonym">Estuarine crocodile</name>
    <dbReference type="NCBI Taxonomy" id="8502"/>
    <lineage>
        <taxon>Eukaryota</taxon>
        <taxon>Metazoa</taxon>
        <taxon>Chordata</taxon>
        <taxon>Craniata</taxon>
        <taxon>Vertebrata</taxon>
        <taxon>Euteleostomi</taxon>
        <taxon>Archelosauria</taxon>
        <taxon>Archosauria</taxon>
        <taxon>Crocodylia</taxon>
        <taxon>Longirostres</taxon>
        <taxon>Crocodylidae</taxon>
        <taxon>Crocodylus</taxon>
    </lineage>
</organism>
<dbReference type="PANTHER" id="PTHR15035">
    <property type="entry name" value="CORTICOLIBERIN/UROCORTIN"/>
    <property type="match status" value="1"/>
</dbReference>
<dbReference type="Ensembl" id="ENSCPRT00005005352.1">
    <property type="protein sequence ID" value="ENSCPRP00005004562.1"/>
    <property type="gene ID" value="ENSCPRG00005003322.1"/>
</dbReference>
<gene>
    <name evidence="8" type="primary">UCN</name>
</gene>
<dbReference type="GO" id="GO:0005576">
    <property type="term" value="C:extracellular region"/>
    <property type="evidence" value="ECO:0007669"/>
    <property type="project" value="UniProtKB-SubCell"/>
</dbReference>
<evidence type="ECO:0000256" key="6">
    <source>
        <dbReference type="SAM" id="MobiDB-lite"/>
    </source>
</evidence>
<dbReference type="AlphaFoldDB" id="A0A7M4FSN5"/>
<dbReference type="PRINTS" id="PR01612">
    <property type="entry name" value="CRFFAMILY"/>
</dbReference>
<comment type="subcellular location">
    <subcellularLocation>
        <location evidence="1">Secreted</location>
    </subcellularLocation>
</comment>
<sequence length="179" mass="19308">MDCTQTLQGRGWVLPRLLEAQSHPAPGTMHRGTWQVQAGVPLPVPPDMVLQDRAQGITAGDHPSCHGGDGACGLSATRLLRLTPLCPQVPAVPSMRWALLALLLPALLLLLLPPDGAAHGDSGRQREPGPGPGRTRREEPPLSIDLTFHLLRHMLRLARTQSQRAQAEQNRLVLDAVGK</sequence>
<dbReference type="Gene3D" id="6.10.250.1920">
    <property type="match status" value="1"/>
</dbReference>
<keyword evidence="3" id="KW-0964">Secreted</keyword>
<evidence type="ECO:0000256" key="5">
    <source>
        <dbReference type="ARBA" id="ARBA00022815"/>
    </source>
</evidence>
<feature type="domain" description="Corticotropin-releasing factor" evidence="7">
    <location>
        <begin position="138"/>
        <end position="177"/>
    </location>
</feature>
<comment type="similarity">
    <text evidence="2">Belongs to the sauvagine/corticotropin-releasing factor/urotensin I family.</text>
</comment>